<sequence>MKYIYKYTFILLPLVFFLISCEDNNDPEDIFEKDSTERLNEQEKELSELLQSSEYGWKMTYFTDDPRYTNNDQQLGGWTFIFDFVDNSHVVMVSDFSNQTLTPNESEYNIKLGSTIKLSFSTKNYIHDLSDANNAPSSSLTGKGYKGDFEFLYYGQEGEDLIFRSNRFQIEIRFQKATAEDWENISENIETEVILQSSGELQLEISNNGEINVYDLAFSPATRYATNIDSTDLSFGVGYKEENLKVIKPIPVGDKLVTDLVYDSENNWFISELENGDYVKIILGDPILVSDVVNDYYFGALAASGHPINESSDAFIDIFLEARELASAETGLELYGFFIVPDFGFIQYIFLDDAGNDTRPNRLISNYSVDDSTGTLTLQDGGWQNATGESFGNTLDGFHDVLFNSQGLRVAPTGTFYNGGPVFYLISNEDSSISIGTNGILY</sequence>
<name>A0AC61Y643_9FLAO</name>
<reference evidence="1" key="1">
    <citation type="submission" date="2019-09" db="EMBL/GenBank/DDBJ databases">
        <authorList>
            <person name="Rodrigo-Torres L."/>
            <person name="Arahal R. D."/>
            <person name="Lucena T."/>
        </authorList>
    </citation>
    <scope>NUCLEOTIDE SEQUENCE</scope>
    <source>
        <strain evidence="1">ISS653</strain>
    </source>
</reference>
<comment type="caution">
    <text evidence="1">The sequence shown here is derived from an EMBL/GenBank/DDBJ whole genome shotgun (WGS) entry which is preliminary data.</text>
</comment>
<keyword evidence="2" id="KW-1185">Reference proteome</keyword>
<dbReference type="EMBL" id="CABVMM010000004">
    <property type="protein sequence ID" value="VVU99970.1"/>
    <property type="molecule type" value="Genomic_DNA"/>
</dbReference>
<organism evidence="1 2">
    <name type="scientific">Mesonia oceanica</name>
    <dbReference type="NCBI Taxonomy" id="2687242"/>
    <lineage>
        <taxon>Bacteria</taxon>
        <taxon>Pseudomonadati</taxon>
        <taxon>Bacteroidota</taxon>
        <taxon>Flavobacteriia</taxon>
        <taxon>Flavobacteriales</taxon>
        <taxon>Flavobacteriaceae</taxon>
        <taxon>Mesonia</taxon>
    </lineage>
</organism>
<accession>A0AC61Y643</accession>
<gene>
    <name evidence="1" type="ORF">FVB9532_01232</name>
</gene>
<evidence type="ECO:0000313" key="2">
    <source>
        <dbReference type="Proteomes" id="UP000356253"/>
    </source>
</evidence>
<protein>
    <submittedName>
        <fullName evidence="1">Uncharacterized protein</fullName>
    </submittedName>
</protein>
<dbReference type="Proteomes" id="UP000356253">
    <property type="component" value="Unassembled WGS sequence"/>
</dbReference>
<evidence type="ECO:0000313" key="1">
    <source>
        <dbReference type="EMBL" id="VVU99970.1"/>
    </source>
</evidence>
<proteinExistence type="predicted"/>